<dbReference type="AlphaFoldDB" id="W9GWG2"/>
<dbReference type="STRING" id="1385369.N825_34130"/>
<dbReference type="EMBL" id="AVFL01000066">
    <property type="protein sequence ID" value="EWY35828.1"/>
    <property type="molecule type" value="Genomic_DNA"/>
</dbReference>
<feature type="domain" description="DUF4158" evidence="1">
    <location>
        <begin position="7"/>
        <end position="169"/>
    </location>
</feature>
<dbReference type="RefSeq" id="WP_037461877.1">
    <property type="nucleotide sequence ID" value="NZ_AVFL01000066.1"/>
</dbReference>
<protein>
    <recommendedName>
        <fullName evidence="1">DUF4158 domain-containing protein</fullName>
    </recommendedName>
</protein>
<evidence type="ECO:0000313" key="3">
    <source>
        <dbReference type="Proteomes" id="UP000019486"/>
    </source>
</evidence>
<comment type="caution">
    <text evidence="2">The sequence shown here is derived from an EMBL/GenBank/DDBJ whole genome shotgun (WGS) entry which is preliminary data.</text>
</comment>
<gene>
    <name evidence="2" type="ORF">N825_34130</name>
</gene>
<sequence length="207" mass="23227">MPARLSLTDVQRTALLTLPETEEAFVRHYSLSEDDRAAVLRCRTPETRLAFALQLCVLRYPGRVLRRGEVIPFPLLAFIADQIEVSPDAIAGIASRQPTRSEHLAVLRARFGFQDLTHPNRTRFQAWLAPLALRTADGLAVMTALLEEMRRQRMIIPGVTVVERLAARAMDAADLIVASRCPRRYRTIRRPASKLCSPIRFTAGKVG</sequence>
<evidence type="ECO:0000313" key="2">
    <source>
        <dbReference type="EMBL" id="EWY35828.1"/>
    </source>
</evidence>
<accession>W9GWG2</accession>
<organism evidence="2 3">
    <name type="scientific">Skermanella stibiiresistens SB22</name>
    <dbReference type="NCBI Taxonomy" id="1385369"/>
    <lineage>
        <taxon>Bacteria</taxon>
        <taxon>Pseudomonadati</taxon>
        <taxon>Pseudomonadota</taxon>
        <taxon>Alphaproteobacteria</taxon>
        <taxon>Rhodospirillales</taxon>
        <taxon>Azospirillaceae</taxon>
        <taxon>Skermanella</taxon>
    </lineage>
</organism>
<name>W9GWG2_9PROT</name>
<reference evidence="2 3" key="1">
    <citation type="submission" date="2013-08" db="EMBL/GenBank/DDBJ databases">
        <title>The genome sequence of Skermanella stibiiresistens.</title>
        <authorList>
            <person name="Zhu W."/>
            <person name="Wang G."/>
        </authorList>
    </citation>
    <scope>NUCLEOTIDE SEQUENCE [LARGE SCALE GENOMIC DNA]</scope>
    <source>
        <strain evidence="2 3">SB22</strain>
    </source>
</reference>
<dbReference type="Pfam" id="PF13700">
    <property type="entry name" value="DUF4158"/>
    <property type="match status" value="1"/>
</dbReference>
<evidence type="ECO:0000259" key="1">
    <source>
        <dbReference type="Pfam" id="PF13700"/>
    </source>
</evidence>
<dbReference type="InterPro" id="IPR025296">
    <property type="entry name" value="DUF4158"/>
</dbReference>
<keyword evidence="3" id="KW-1185">Reference proteome</keyword>
<proteinExistence type="predicted"/>
<dbReference type="Proteomes" id="UP000019486">
    <property type="component" value="Unassembled WGS sequence"/>
</dbReference>